<evidence type="ECO:0000313" key="2">
    <source>
        <dbReference type="EMBL" id="EZA51888.1"/>
    </source>
</evidence>
<evidence type="ECO:0000313" key="3">
    <source>
        <dbReference type="Proteomes" id="UP000053097"/>
    </source>
</evidence>
<proteinExistence type="predicted"/>
<evidence type="ECO:0000256" key="1">
    <source>
        <dbReference type="SAM" id="MobiDB-lite"/>
    </source>
</evidence>
<feature type="region of interest" description="Disordered" evidence="1">
    <location>
        <begin position="18"/>
        <end position="56"/>
    </location>
</feature>
<reference evidence="2 3" key="1">
    <citation type="journal article" date="2014" name="Curr. Biol.">
        <title>The genome of the clonal raider ant Cerapachys biroi.</title>
        <authorList>
            <person name="Oxley P.R."/>
            <person name="Ji L."/>
            <person name="Fetter-Pruneda I."/>
            <person name="McKenzie S.K."/>
            <person name="Li C."/>
            <person name="Hu H."/>
            <person name="Zhang G."/>
            <person name="Kronauer D.J."/>
        </authorList>
    </citation>
    <scope>NUCLEOTIDE SEQUENCE [LARGE SCALE GENOMIC DNA]</scope>
</reference>
<dbReference type="OMA" id="REWMEDI"/>
<dbReference type="AlphaFoldDB" id="A0A026W7C0"/>
<gene>
    <name evidence="2" type="ORF">X777_09581</name>
</gene>
<dbReference type="EMBL" id="KK107365">
    <property type="protein sequence ID" value="EZA51888.1"/>
    <property type="molecule type" value="Genomic_DNA"/>
</dbReference>
<dbReference type="Proteomes" id="UP000053097">
    <property type="component" value="Unassembled WGS sequence"/>
</dbReference>
<feature type="region of interest" description="Disordered" evidence="1">
    <location>
        <begin position="71"/>
        <end position="129"/>
    </location>
</feature>
<feature type="compositionally biased region" description="Basic and acidic residues" evidence="1">
    <location>
        <begin position="74"/>
        <end position="129"/>
    </location>
</feature>
<accession>A0A026W7C0</accession>
<feature type="region of interest" description="Disordered" evidence="1">
    <location>
        <begin position="151"/>
        <end position="203"/>
    </location>
</feature>
<keyword evidence="3" id="KW-1185">Reference proteome</keyword>
<protein>
    <submittedName>
        <fullName evidence="2">Uncharacterized protein</fullName>
    </submittedName>
</protein>
<name>A0A026W7C0_OOCBI</name>
<organism evidence="2 3">
    <name type="scientific">Ooceraea biroi</name>
    <name type="common">Clonal raider ant</name>
    <name type="synonym">Cerapachys biroi</name>
    <dbReference type="NCBI Taxonomy" id="2015173"/>
    <lineage>
        <taxon>Eukaryota</taxon>
        <taxon>Metazoa</taxon>
        <taxon>Ecdysozoa</taxon>
        <taxon>Arthropoda</taxon>
        <taxon>Hexapoda</taxon>
        <taxon>Insecta</taxon>
        <taxon>Pterygota</taxon>
        <taxon>Neoptera</taxon>
        <taxon>Endopterygota</taxon>
        <taxon>Hymenoptera</taxon>
        <taxon>Apocrita</taxon>
        <taxon>Aculeata</taxon>
        <taxon>Formicoidea</taxon>
        <taxon>Formicidae</taxon>
        <taxon>Dorylinae</taxon>
        <taxon>Ooceraea</taxon>
    </lineage>
</organism>
<sequence length="294" mass="34801">MTFFSAIKIILFMRGRTWKGGGERGGKRRQSGGEWREKEKRRRGRPPDSKNVGRVRAESFSGCIEELLLKKRKRGEEGGDRREEGEIFGKSEKIRRSPGKEEEKGEGLKEILGQKREEMREAREERKEMRRMLEEIDGRWGKGMEEIKRKVEDIGKEMSKMEDEKNGDGDRREEEGKEKEEYSNKRDEDREGGGGRSKGECSKFARRVGVEVELKEVGRIGGKDREGREMIWVRLGSKEGKKRVMEERKELRERRERIGDDLTWRERRIEWMVREEAEKERANGRRVREGYMKM</sequence>